<feature type="transmembrane region" description="Helical" evidence="7">
    <location>
        <begin position="47"/>
        <end position="70"/>
    </location>
</feature>
<dbReference type="GO" id="GO:0016020">
    <property type="term" value="C:membrane"/>
    <property type="evidence" value="ECO:0007669"/>
    <property type="project" value="UniProtKB-SubCell"/>
</dbReference>
<evidence type="ECO:0000256" key="4">
    <source>
        <dbReference type="ARBA" id="ARBA00022989"/>
    </source>
</evidence>
<evidence type="ECO:0000256" key="5">
    <source>
        <dbReference type="ARBA" id="ARBA00023136"/>
    </source>
</evidence>
<protein>
    <recommendedName>
        <fullName evidence="2">Transmembrane protein 267</fullName>
    </recommendedName>
</protein>
<reference evidence="8" key="1">
    <citation type="submission" date="2018-10" db="EMBL/GenBank/DDBJ databases">
        <title>Effector identification in a new, highly contiguous assembly of the strawberry crown rot pathogen Phytophthora cactorum.</title>
        <authorList>
            <person name="Armitage A.D."/>
            <person name="Nellist C.F."/>
            <person name="Bates H."/>
            <person name="Vickerstaff R.J."/>
            <person name="Harrison R.J."/>
        </authorList>
    </citation>
    <scope>NUCLEOTIDE SEQUENCE</scope>
    <source>
        <strain evidence="8">4040</strain>
    </source>
</reference>
<feature type="region of interest" description="Disordered" evidence="6">
    <location>
        <begin position="394"/>
        <end position="467"/>
    </location>
</feature>
<comment type="caution">
    <text evidence="8">The sequence shown here is derived from an EMBL/GenBank/DDBJ whole genome shotgun (WGS) entry which is preliminary data.</text>
</comment>
<accession>A0A8T1C581</accession>
<evidence type="ECO:0000256" key="7">
    <source>
        <dbReference type="SAM" id="Phobius"/>
    </source>
</evidence>
<evidence type="ECO:0000256" key="2">
    <source>
        <dbReference type="ARBA" id="ARBA00013977"/>
    </source>
</evidence>
<feature type="transmembrane region" description="Helical" evidence="7">
    <location>
        <begin position="20"/>
        <end position="41"/>
    </location>
</feature>
<organism evidence="8 9">
    <name type="scientific">Phytophthora cactorum</name>
    <dbReference type="NCBI Taxonomy" id="29920"/>
    <lineage>
        <taxon>Eukaryota</taxon>
        <taxon>Sar</taxon>
        <taxon>Stramenopiles</taxon>
        <taxon>Oomycota</taxon>
        <taxon>Peronosporomycetes</taxon>
        <taxon>Peronosporales</taxon>
        <taxon>Peronosporaceae</taxon>
        <taxon>Phytophthora</taxon>
    </lineage>
</organism>
<evidence type="ECO:0000313" key="8">
    <source>
        <dbReference type="EMBL" id="KAG2914024.1"/>
    </source>
</evidence>
<keyword evidence="3 7" id="KW-0812">Transmembrane</keyword>
<name>A0A8T1C581_9STRA</name>
<dbReference type="InterPro" id="IPR026572">
    <property type="entry name" value="TMEM267"/>
</dbReference>
<proteinExistence type="predicted"/>
<dbReference type="PANTHER" id="PTHR13628:SF1">
    <property type="entry name" value="TRANSMEMBRANE PROTEIN 267"/>
    <property type="match status" value="1"/>
</dbReference>
<dbReference type="PANTHER" id="PTHR13628">
    <property type="entry name" value="TRANSMEMBRANE PROTEIN 267"/>
    <property type="match status" value="1"/>
</dbReference>
<evidence type="ECO:0000256" key="3">
    <source>
        <dbReference type="ARBA" id="ARBA00022692"/>
    </source>
</evidence>
<evidence type="ECO:0000256" key="6">
    <source>
        <dbReference type="SAM" id="MobiDB-lite"/>
    </source>
</evidence>
<keyword evidence="4 7" id="KW-1133">Transmembrane helix</keyword>
<dbReference type="AlphaFoldDB" id="A0A8T1C581"/>
<evidence type="ECO:0000313" key="9">
    <source>
        <dbReference type="Proteomes" id="UP000736787"/>
    </source>
</evidence>
<evidence type="ECO:0000256" key="1">
    <source>
        <dbReference type="ARBA" id="ARBA00004141"/>
    </source>
</evidence>
<comment type="subcellular location">
    <subcellularLocation>
        <location evidence="1">Membrane</location>
        <topology evidence="1">Multi-pass membrane protein</topology>
    </subcellularLocation>
</comment>
<sequence>MLRDDDELQRLHRLKILQRIFMVLMLLICVTSDYFLLQHVYLLDYKLLRHFVDSAAHGSVAFCCWVLFLLQIEKCSESGDSILKILKKCFFNGITASLLDVDHFIAAGALNLAGATHLNGRPFGHAVTFIIAVATLVSRWSRKCQARTRRYRVCFVVVAWFSHQLRDGMRRGLWFWPLGSTPPINYFLYLFMEEALPFVMAKWWSKAPALTEMEKLELALQNVVAESDESGEEVGRRGDFKRIVFFSLSMDLLRTACISTNSSSGTQATTPTLAMTRLSAMFAFVAAAGATFNYVDASCLRQHVPGRDLTTMDASESGSTEFLSDEPDAVGDRFLAEVEANIDGSSFPGGNEDSGEGGSVDRILAQDVTSSEGSTDLVDQSQDGSGLHLHVEVESSVDGPPALASLESSKEVDEESNDGVTASEDTEDDSEDGLGTPYQPGTIKPAPIDSSTSASQGFDKASLSWWK</sequence>
<dbReference type="Proteomes" id="UP000736787">
    <property type="component" value="Unassembled WGS sequence"/>
</dbReference>
<feature type="transmembrane region" description="Helical" evidence="7">
    <location>
        <begin position="90"/>
        <end position="110"/>
    </location>
</feature>
<dbReference type="EMBL" id="RCMK01000746">
    <property type="protein sequence ID" value="KAG2914024.1"/>
    <property type="molecule type" value="Genomic_DNA"/>
</dbReference>
<gene>
    <name evidence="8" type="ORF">PC117_g18457</name>
</gene>
<feature type="transmembrane region" description="Helical" evidence="7">
    <location>
        <begin position="122"/>
        <end position="138"/>
    </location>
</feature>
<dbReference type="VEuPathDB" id="FungiDB:PC110_g8404"/>
<keyword evidence="5 7" id="KW-0472">Membrane</keyword>
<dbReference type="VEuPathDB" id="FungiDB:PC110_g8403"/>